<accession>A0A370DTD5</accession>
<protein>
    <recommendedName>
        <fullName evidence="9">Prenyltransferase</fullName>
    </recommendedName>
</protein>
<dbReference type="InterPro" id="IPR044878">
    <property type="entry name" value="UbiA_sf"/>
</dbReference>
<dbReference type="CDD" id="cd13964">
    <property type="entry name" value="PT_UbiA_1"/>
    <property type="match status" value="1"/>
</dbReference>
<dbReference type="Gene3D" id="1.10.357.140">
    <property type="entry name" value="UbiA prenyltransferase"/>
    <property type="match status" value="1"/>
</dbReference>
<evidence type="ECO:0000313" key="7">
    <source>
        <dbReference type="EMBL" id="RDH88474.1"/>
    </source>
</evidence>
<keyword evidence="8" id="KW-1185">Reference proteome</keyword>
<dbReference type="PANTHER" id="PTHR42723">
    <property type="entry name" value="CHLOROPHYLL SYNTHASE"/>
    <property type="match status" value="1"/>
</dbReference>
<reference evidence="7 8" key="1">
    <citation type="journal article" date="2018" name="ISME J.">
        <title>Endosymbiont genomes yield clues of tubeworm success.</title>
        <authorList>
            <person name="Li Y."/>
            <person name="Liles M.R."/>
            <person name="Halanych K.M."/>
        </authorList>
    </citation>
    <scope>NUCLEOTIDE SEQUENCE [LARGE SCALE GENOMIC DNA]</scope>
    <source>
        <strain evidence="7">A1462</strain>
    </source>
</reference>
<proteinExistence type="predicted"/>
<organism evidence="7 8">
    <name type="scientific">endosymbiont of Escarpia spicata</name>
    <dbReference type="NCBI Taxonomy" id="2200908"/>
    <lineage>
        <taxon>Bacteria</taxon>
        <taxon>Pseudomonadati</taxon>
        <taxon>Pseudomonadota</taxon>
        <taxon>Gammaproteobacteria</taxon>
        <taxon>sulfur-oxidizing symbionts</taxon>
    </lineage>
</organism>
<feature type="transmembrane region" description="Helical" evidence="6">
    <location>
        <begin position="41"/>
        <end position="62"/>
    </location>
</feature>
<name>A0A370DTD5_9GAMM</name>
<keyword evidence="3 6" id="KW-0812">Transmembrane</keyword>
<dbReference type="Proteomes" id="UP000254771">
    <property type="component" value="Unassembled WGS sequence"/>
</dbReference>
<gene>
    <name evidence="7" type="ORF">DIZ78_00630</name>
</gene>
<dbReference type="Pfam" id="PF01040">
    <property type="entry name" value="UbiA"/>
    <property type="match status" value="1"/>
</dbReference>
<feature type="transmembrane region" description="Helical" evidence="6">
    <location>
        <begin position="97"/>
        <end position="125"/>
    </location>
</feature>
<dbReference type="PANTHER" id="PTHR42723:SF1">
    <property type="entry name" value="CHLOROPHYLL SYNTHASE, CHLOROPLASTIC"/>
    <property type="match status" value="1"/>
</dbReference>
<sequence length="294" mass="32433">MNTTQRHPLIDYLQLVRAPAVFTALSNILAAHLIITQGEIAWPQLLLLLGSTAALYTAGMALNDWFDYKVDLVERPQRPLPSGSIERQNALFLGLELLVIGIGLAAYANIQSMFIAIIIALLVLLYDGLLKRTLLGSLNMGSCRYFNWLLGFSFLPLTGDLLIITLPVFIYITALTLLSREEEQARHRWVLILTAVGIIAAGLLIFLLAPVPIQEHPLLALGIVAGLFIVSRHLLITYRDFTPARIAATIKLLLFGIILLDALLVLAFGPWWGALAVLSLMLPGKLLARFMYVT</sequence>
<evidence type="ECO:0000256" key="5">
    <source>
        <dbReference type="ARBA" id="ARBA00023136"/>
    </source>
</evidence>
<dbReference type="GO" id="GO:0016020">
    <property type="term" value="C:membrane"/>
    <property type="evidence" value="ECO:0007669"/>
    <property type="project" value="UniProtKB-SubCell"/>
</dbReference>
<dbReference type="AlphaFoldDB" id="A0A370DTD5"/>
<evidence type="ECO:0000313" key="8">
    <source>
        <dbReference type="Proteomes" id="UP000254771"/>
    </source>
</evidence>
<evidence type="ECO:0000256" key="2">
    <source>
        <dbReference type="ARBA" id="ARBA00022475"/>
    </source>
</evidence>
<feature type="transmembrane region" description="Helical" evidence="6">
    <location>
        <begin position="12"/>
        <end position="35"/>
    </location>
</feature>
<dbReference type="EMBL" id="QFXE01000001">
    <property type="protein sequence ID" value="RDH88474.1"/>
    <property type="molecule type" value="Genomic_DNA"/>
</dbReference>
<evidence type="ECO:0000256" key="1">
    <source>
        <dbReference type="ARBA" id="ARBA00004141"/>
    </source>
</evidence>
<evidence type="ECO:0000256" key="3">
    <source>
        <dbReference type="ARBA" id="ARBA00022692"/>
    </source>
</evidence>
<dbReference type="InterPro" id="IPR050475">
    <property type="entry name" value="Prenyltransferase_related"/>
</dbReference>
<keyword evidence="5 6" id="KW-0472">Membrane</keyword>
<dbReference type="InterPro" id="IPR000537">
    <property type="entry name" value="UbiA_prenyltransferase"/>
</dbReference>
<keyword evidence="2" id="KW-1003">Cell membrane</keyword>
<comment type="caution">
    <text evidence="7">The sequence shown here is derived from an EMBL/GenBank/DDBJ whole genome shotgun (WGS) entry which is preliminary data.</text>
</comment>
<keyword evidence="4 6" id="KW-1133">Transmembrane helix</keyword>
<dbReference type="GO" id="GO:0016765">
    <property type="term" value="F:transferase activity, transferring alkyl or aryl (other than methyl) groups"/>
    <property type="evidence" value="ECO:0007669"/>
    <property type="project" value="InterPro"/>
</dbReference>
<feature type="transmembrane region" description="Helical" evidence="6">
    <location>
        <begin position="190"/>
        <end position="211"/>
    </location>
</feature>
<evidence type="ECO:0000256" key="4">
    <source>
        <dbReference type="ARBA" id="ARBA00022989"/>
    </source>
</evidence>
<evidence type="ECO:0008006" key="9">
    <source>
        <dbReference type="Google" id="ProtNLM"/>
    </source>
</evidence>
<comment type="subcellular location">
    <subcellularLocation>
        <location evidence="1">Membrane</location>
        <topology evidence="1">Multi-pass membrane protein</topology>
    </subcellularLocation>
</comment>
<evidence type="ECO:0000256" key="6">
    <source>
        <dbReference type="SAM" id="Phobius"/>
    </source>
</evidence>
<feature type="transmembrane region" description="Helical" evidence="6">
    <location>
        <begin position="217"/>
        <end position="236"/>
    </location>
</feature>
<feature type="transmembrane region" description="Helical" evidence="6">
    <location>
        <begin position="145"/>
        <end position="178"/>
    </location>
</feature>
<feature type="transmembrane region" description="Helical" evidence="6">
    <location>
        <begin position="248"/>
        <end position="268"/>
    </location>
</feature>